<feature type="compositionally biased region" description="Basic and acidic residues" evidence="1">
    <location>
        <begin position="286"/>
        <end position="296"/>
    </location>
</feature>
<proteinExistence type="predicted"/>
<evidence type="ECO:0000313" key="3">
    <source>
        <dbReference type="Proteomes" id="UP000807469"/>
    </source>
</evidence>
<accession>A0A9P5ZDH6</accession>
<keyword evidence="3" id="KW-1185">Reference proteome</keyword>
<feature type="region of interest" description="Disordered" evidence="1">
    <location>
        <begin position="280"/>
        <end position="300"/>
    </location>
</feature>
<feature type="region of interest" description="Disordered" evidence="1">
    <location>
        <begin position="208"/>
        <end position="242"/>
    </location>
</feature>
<protein>
    <submittedName>
        <fullName evidence="2">Uncharacterized protein</fullName>
    </submittedName>
</protein>
<comment type="caution">
    <text evidence="2">The sequence shown here is derived from an EMBL/GenBank/DDBJ whole genome shotgun (WGS) entry which is preliminary data.</text>
</comment>
<sequence>MGRAVYSQTYALPEPAIHAEPEASPTCERWTSWNHFDPDSEEFFQDAEYEAFLNPAQSAREQAAEISASAFARSPTGMSDLSDSASSEGSVGELEQQRESGVGANNSPMAVGSDDPAMLIANVYSVDRNSAWIALGDLDADEVARFWPTNVARDGRASESSAYLTLNDSPVQTTPAFIPSPSIRSPSPLRSPTLRRMVPITPITITRTRTRVEHRDADPEPAAERSPSPASPTMPATPPPTLYRLPAPRSVRPLAIATPSPPPSVTPRFYSWQQHSIPAVPVSPTAEREREREREGPLTNPLARMSFVRIDAGPTRVRIPNTVM</sequence>
<evidence type="ECO:0000313" key="2">
    <source>
        <dbReference type="EMBL" id="KAF9485441.1"/>
    </source>
</evidence>
<name>A0A9P5ZDH6_9AGAR</name>
<dbReference type="AlphaFoldDB" id="A0A9P5ZDH6"/>
<feature type="compositionally biased region" description="Low complexity" evidence="1">
    <location>
        <begin position="79"/>
        <end position="93"/>
    </location>
</feature>
<dbReference type="OrthoDB" id="3265863at2759"/>
<evidence type="ECO:0000256" key="1">
    <source>
        <dbReference type="SAM" id="MobiDB-lite"/>
    </source>
</evidence>
<feature type="compositionally biased region" description="Pro residues" evidence="1">
    <location>
        <begin position="229"/>
        <end position="241"/>
    </location>
</feature>
<gene>
    <name evidence="2" type="ORF">BDN70DRAFT_587517</name>
</gene>
<feature type="region of interest" description="Disordered" evidence="1">
    <location>
        <begin position="72"/>
        <end position="107"/>
    </location>
</feature>
<dbReference type="EMBL" id="MU155135">
    <property type="protein sequence ID" value="KAF9485441.1"/>
    <property type="molecule type" value="Genomic_DNA"/>
</dbReference>
<organism evidence="2 3">
    <name type="scientific">Pholiota conissans</name>
    <dbReference type="NCBI Taxonomy" id="109636"/>
    <lineage>
        <taxon>Eukaryota</taxon>
        <taxon>Fungi</taxon>
        <taxon>Dikarya</taxon>
        <taxon>Basidiomycota</taxon>
        <taxon>Agaricomycotina</taxon>
        <taxon>Agaricomycetes</taxon>
        <taxon>Agaricomycetidae</taxon>
        <taxon>Agaricales</taxon>
        <taxon>Agaricineae</taxon>
        <taxon>Strophariaceae</taxon>
        <taxon>Pholiota</taxon>
    </lineage>
</organism>
<dbReference type="Proteomes" id="UP000807469">
    <property type="component" value="Unassembled WGS sequence"/>
</dbReference>
<reference evidence="2" key="1">
    <citation type="submission" date="2020-11" db="EMBL/GenBank/DDBJ databases">
        <authorList>
            <consortium name="DOE Joint Genome Institute"/>
            <person name="Ahrendt S."/>
            <person name="Riley R."/>
            <person name="Andreopoulos W."/>
            <person name="Labutti K."/>
            <person name="Pangilinan J."/>
            <person name="Ruiz-Duenas F.J."/>
            <person name="Barrasa J.M."/>
            <person name="Sanchez-Garcia M."/>
            <person name="Camarero S."/>
            <person name="Miyauchi S."/>
            <person name="Serrano A."/>
            <person name="Linde D."/>
            <person name="Babiker R."/>
            <person name="Drula E."/>
            <person name="Ayuso-Fernandez I."/>
            <person name="Pacheco R."/>
            <person name="Padilla G."/>
            <person name="Ferreira P."/>
            <person name="Barriuso J."/>
            <person name="Kellner H."/>
            <person name="Castanera R."/>
            <person name="Alfaro M."/>
            <person name="Ramirez L."/>
            <person name="Pisabarro A.G."/>
            <person name="Kuo A."/>
            <person name="Tritt A."/>
            <person name="Lipzen A."/>
            <person name="He G."/>
            <person name="Yan M."/>
            <person name="Ng V."/>
            <person name="Cullen D."/>
            <person name="Martin F."/>
            <person name="Rosso M.-N."/>
            <person name="Henrissat B."/>
            <person name="Hibbett D."/>
            <person name="Martinez A.T."/>
            <person name="Grigoriev I.V."/>
        </authorList>
    </citation>
    <scope>NUCLEOTIDE SEQUENCE</scope>
    <source>
        <strain evidence="2">CIRM-BRFM 674</strain>
    </source>
</reference>